<dbReference type="AlphaFoldDB" id="M2Y479"/>
<proteinExistence type="predicted"/>
<reference evidence="2 3" key="2">
    <citation type="journal article" date="2012" name="PLoS Pathog.">
        <title>Diverse lifestyles and strategies of plant pathogenesis encoded in the genomes of eighteen Dothideomycetes fungi.</title>
        <authorList>
            <person name="Ohm R.A."/>
            <person name="Feau N."/>
            <person name="Henrissat B."/>
            <person name="Schoch C.L."/>
            <person name="Horwitz B.A."/>
            <person name="Barry K.W."/>
            <person name="Condon B.J."/>
            <person name="Copeland A.C."/>
            <person name="Dhillon B."/>
            <person name="Glaser F."/>
            <person name="Hesse C.N."/>
            <person name="Kosti I."/>
            <person name="LaButti K."/>
            <person name="Lindquist E.A."/>
            <person name="Lucas S."/>
            <person name="Salamov A.A."/>
            <person name="Bradshaw R.E."/>
            <person name="Ciuffetti L."/>
            <person name="Hamelin R.C."/>
            <person name="Kema G.H.J."/>
            <person name="Lawrence C."/>
            <person name="Scott J.A."/>
            <person name="Spatafora J.W."/>
            <person name="Turgeon B.G."/>
            <person name="de Wit P.J.G.M."/>
            <person name="Zhong S."/>
            <person name="Goodwin S.B."/>
            <person name="Grigoriev I.V."/>
        </authorList>
    </citation>
    <scope>NUCLEOTIDE SEQUENCE [LARGE SCALE GENOMIC DNA]</scope>
    <source>
        <strain evidence="3">NZE10 / CBS 128990</strain>
    </source>
</reference>
<gene>
    <name evidence="2" type="ORF">DOTSEDRAFT_45093</name>
</gene>
<reference evidence="3" key="1">
    <citation type="journal article" date="2012" name="PLoS Genet.">
        <title>The genomes of the fungal plant pathogens Cladosporium fulvum and Dothistroma septosporum reveal adaptation to different hosts and lifestyles but also signatures of common ancestry.</title>
        <authorList>
            <person name="de Wit P.J.G.M."/>
            <person name="van der Burgt A."/>
            <person name="Oekmen B."/>
            <person name="Stergiopoulos I."/>
            <person name="Abd-Elsalam K.A."/>
            <person name="Aerts A.L."/>
            <person name="Bahkali A.H."/>
            <person name="Beenen H.G."/>
            <person name="Chettri P."/>
            <person name="Cox M.P."/>
            <person name="Datema E."/>
            <person name="de Vries R.P."/>
            <person name="Dhillon B."/>
            <person name="Ganley A.R."/>
            <person name="Griffiths S.A."/>
            <person name="Guo Y."/>
            <person name="Hamelin R.C."/>
            <person name="Henrissat B."/>
            <person name="Kabir M.S."/>
            <person name="Jashni M.K."/>
            <person name="Kema G."/>
            <person name="Klaubauf S."/>
            <person name="Lapidus A."/>
            <person name="Levasseur A."/>
            <person name="Lindquist E."/>
            <person name="Mehrabi R."/>
            <person name="Ohm R.A."/>
            <person name="Owen T.J."/>
            <person name="Salamov A."/>
            <person name="Schwelm A."/>
            <person name="Schijlen E."/>
            <person name="Sun H."/>
            <person name="van den Burg H.A."/>
            <person name="van Ham R.C.H.J."/>
            <person name="Zhang S."/>
            <person name="Goodwin S.B."/>
            <person name="Grigoriev I.V."/>
            <person name="Collemare J."/>
            <person name="Bradshaw R.E."/>
        </authorList>
    </citation>
    <scope>NUCLEOTIDE SEQUENCE [LARGE SCALE GENOMIC DNA]</scope>
    <source>
        <strain evidence="3">NZE10 / CBS 128990</strain>
    </source>
</reference>
<feature type="non-terminal residue" evidence="2">
    <location>
        <position position="52"/>
    </location>
</feature>
<dbReference type="Proteomes" id="UP000016933">
    <property type="component" value="Unassembled WGS sequence"/>
</dbReference>
<evidence type="ECO:0000313" key="3">
    <source>
        <dbReference type="Proteomes" id="UP000016933"/>
    </source>
</evidence>
<organism evidence="2 3">
    <name type="scientific">Dothistroma septosporum (strain NZE10 / CBS 128990)</name>
    <name type="common">Red band needle blight fungus</name>
    <name type="synonym">Mycosphaerella pini</name>
    <dbReference type="NCBI Taxonomy" id="675120"/>
    <lineage>
        <taxon>Eukaryota</taxon>
        <taxon>Fungi</taxon>
        <taxon>Dikarya</taxon>
        <taxon>Ascomycota</taxon>
        <taxon>Pezizomycotina</taxon>
        <taxon>Dothideomycetes</taxon>
        <taxon>Dothideomycetidae</taxon>
        <taxon>Mycosphaerellales</taxon>
        <taxon>Mycosphaerellaceae</taxon>
        <taxon>Dothistroma</taxon>
    </lineage>
</organism>
<evidence type="ECO:0000313" key="2">
    <source>
        <dbReference type="EMBL" id="EME43099.1"/>
    </source>
</evidence>
<keyword evidence="3" id="KW-1185">Reference proteome</keyword>
<protein>
    <submittedName>
        <fullName evidence="2">Uncharacterized protein</fullName>
    </submittedName>
</protein>
<accession>M2Y479</accession>
<feature type="region of interest" description="Disordered" evidence="1">
    <location>
        <begin position="1"/>
        <end position="32"/>
    </location>
</feature>
<name>M2Y479_DOTSN</name>
<feature type="compositionally biased region" description="Low complexity" evidence="1">
    <location>
        <begin position="16"/>
        <end position="28"/>
    </location>
</feature>
<dbReference type="HOGENOM" id="CLU_3092913_0_0_1"/>
<evidence type="ECO:0000256" key="1">
    <source>
        <dbReference type="SAM" id="MobiDB-lite"/>
    </source>
</evidence>
<dbReference type="EMBL" id="KB446540">
    <property type="protein sequence ID" value="EME43099.1"/>
    <property type="molecule type" value="Genomic_DNA"/>
</dbReference>
<sequence length="52" mass="5447">MKRVSQSSMETVIGMSAASTQQSQSRSTVHAHTADAVLSPAVQCFALSAQSH</sequence>
<feature type="compositionally biased region" description="Polar residues" evidence="1">
    <location>
        <begin position="1"/>
        <end position="10"/>
    </location>
</feature>